<accession>A0ABM3VIY4</accession>
<protein>
    <submittedName>
        <fullName evidence="2">Uncharacterized protein LOC131805873</fullName>
    </submittedName>
</protein>
<evidence type="ECO:0000313" key="2">
    <source>
        <dbReference type="RefSeq" id="XP_058985598.1"/>
    </source>
</evidence>
<name>A0ABM3VIY4_MUSDO</name>
<sequence>MSFWWLTNWMAAAGRQCWDCGEDFLVVQRLPGETLRRLASRLEETGTTKDAARRGRPRSIRSAENIAALADDVMEAPWTSDRRRAKRMGISRRSLHRMFIQDLKMCRYKVQMVHQLSAADRQSRLTHAIAALAEDVMEAPWTSNRRRVT</sequence>
<gene>
    <name evidence="2" type="primary">LOC131805873</name>
</gene>
<dbReference type="PANTHER" id="PTHR46068:SF1">
    <property type="entry name" value="TRANSPOSASE IS30-LIKE HTH DOMAIN-CONTAINING PROTEIN"/>
    <property type="match status" value="1"/>
</dbReference>
<organism evidence="1 2">
    <name type="scientific">Musca domestica</name>
    <name type="common">House fly</name>
    <dbReference type="NCBI Taxonomy" id="7370"/>
    <lineage>
        <taxon>Eukaryota</taxon>
        <taxon>Metazoa</taxon>
        <taxon>Ecdysozoa</taxon>
        <taxon>Arthropoda</taxon>
        <taxon>Hexapoda</taxon>
        <taxon>Insecta</taxon>
        <taxon>Pterygota</taxon>
        <taxon>Neoptera</taxon>
        <taxon>Endopterygota</taxon>
        <taxon>Diptera</taxon>
        <taxon>Brachycera</taxon>
        <taxon>Muscomorpha</taxon>
        <taxon>Muscoidea</taxon>
        <taxon>Muscidae</taxon>
        <taxon>Musca</taxon>
    </lineage>
</organism>
<dbReference type="GeneID" id="131805873"/>
<proteinExistence type="predicted"/>
<evidence type="ECO:0000313" key="1">
    <source>
        <dbReference type="Proteomes" id="UP001652621"/>
    </source>
</evidence>
<dbReference type="PANTHER" id="PTHR46068">
    <property type="entry name" value="PROTEIN CBG27172"/>
    <property type="match status" value="1"/>
</dbReference>
<dbReference type="RefSeq" id="XP_058985598.1">
    <property type="nucleotide sequence ID" value="XM_059129615.1"/>
</dbReference>
<reference evidence="2" key="1">
    <citation type="submission" date="2025-08" db="UniProtKB">
        <authorList>
            <consortium name="RefSeq"/>
        </authorList>
    </citation>
    <scope>IDENTIFICATION</scope>
    <source>
        <strain evidence="2">Aabys</strain>
        <tissue evidence="2">Whole body</tissue>
    </source>
</reference>
<keyword evidence="1" id="KW-1185">Reference proteome</keyword>
<dbReference type="Proteomes" id="UP001652621">
    <property type="component" value="Unplaced"/>
</dbReference>